<proteinExistence type="predicted"/>
<feature type="compositionally biased region" description="Polar residues" evidence="1">
    <location>
        <begin position="224"/>
        <end position="243"/>
    </location>
</feature>
<reference evidence="2 3" key="1">
    <citation type="journal article" date="2024" name="Nat. Commun.">
        <title>Phylogenomics reveals the evolutionary origins of lichenization in chlorophyte algae.</title>
        <authorList>
            <person name="Puginier C."/>
            <person name="Libourel C."/>
            <person name="Otte J."/>
            <person name="Skaloud P."/>
            <person name="Haon M."/>
            <person name="Grisel S."/>
            <person name="Petersen M."/>
            <person name="Berrin J.G."/>
            <person name="Delaux P.M."/>
            <person name="Dal Grande F."/>
            <person name="Keller J."/>
        </authorList>
    </citation>
    <scope>NUCLEOTIDE SEQUENCE [LARGE SCALE GENOMIC DNA]</scope>
    <source>
        <strain evidence="2 3">SAG 2036</strain>
    </source>
</reference>
<feature type="region of interest" description="Disordered" evidence="1">
    <location>
        <begin position="111"/>
        <end position="251"/>
    </location>
</feature>
<dbReference type="AlphaFoldDB" id="A0AAW1NT03"/>
<gene>
    <name evidence="2" type="ORF">WJX73_003747</name>
</gene>
<accession>A0AAW1NT03</accession>
<feature type="compositionally biased region" description="Polar residues" evidence="1">
    <location>
        <begin position="168"/>
        <end position="183"/>
    </location>
</feature>
<evidence type="ECO:0000256" key="1">
    <source>
        <dbReference type="SAM" id="MobiDB-lite"/>
    </source>
</evidence>
<sequence>MDHDTGAILDKLWSYGPFATQSPDQAFFSASSPGELATLQEDSKAAVMLDLPHSWLQDPFAKPPAPTDLQGGNAGLALQAHTFLDVLSNVANEWPSPAAPVLAAQPLDQQMAAPGDSGSVRGGQHFSHDPLEHRHSSGHLNALPASMPTTIPVHHDSYSQQQQQQQQPLQLTHSGSLGNNPSLMSLLASSQPESPSQAQQAGASEEMDEGASDEDSVRPREASNDASAMTSSRGAARRTGTQQKRLRKREKDHIEELTAAIAKASTDISEAQQRHNELTTALQAREDELRKMRTADDSSSLGPAEEEGLTGQCLSDLVLTVDEGNPVTLTPQQIKNLSEAELAGWWNKYVRQLAKLLDSTQSKSTLARITALQQEAMFLHVRASITNMITVKRFTARGRVDESCVALQQEGAAMWQEAATALCLRPSQSDAITALWHDLDAKLGALLEGRRTLHARIRGTMPNGVLGRDFAINFLKAHELMRSLQSCLRQEHVLVCDFTSAFHQALDVIQSAKCIVHAHPFYPDTISIAVWVAAFNNDSLALNKLNSHGFQLET</sequence>
<name>A0AAW1NT03_9CHLO</name>
<protein>
    <recommendedName>
        <fullName evidence="4">BZIP domain-containing protein</fullName>
    </recommendedName>
</protein>
<keyword evidence="3" id="KW-1185">Reference proteome</keyword>
<dbReference type="EMBL" id="JALJOQ010000149">
    <property type="protein sequence ID" value="KAK9793489.1"/>
    <property type="molecule type" value="Genomic_DNA"/>
</dbReference>
<evidence type="ECO:0000313" key="3">
    <source>
        <dbReference type="Proteomes" id="UP001465755"/>
    </source>
</evidence>
<evidence type="ECO:0000313" key="2">
    <source>
        <dbReference type="EMBL" id="KAK9793489.1"/>
    </source>
</evidence>
<evidence type="ECO:0008006" key="4">
    <source>
        <dbReference type="Google" id="ProtNLM"/>
    </source>
</evidence>
<feature type="compositionally biased region" description="Acidic residues" evidence="1">
    <location>
        <begin position="205"/>
        <end position="214"/>
    </location>
</feature>
<feature type="compositionally biased region" description="Low complexity" evidence="1">
    <location>
        <begin position="185"/>
        <end position="204"/>
    </location>
</feature>
<dbReference type="Proteomes" id="UP001465755">
    <property type="component" value="Unassembled WGS sequence"/>
</dbReference>
<feature type="compositionally biased region" description="Basic and acidic residues" evidence="1">
    <location>
        <begin position="126"/>
        <end position="135"/>
    </location>
</feature>
<comment type="caution">
    <text evidence="2">The sequence shown here is derived from an EMBL/GenBank/DDBJ whole genome shotgun (WGS) entry which is preliminary data.</text>
</comment>
<organism evidence="2 3">
    <name type="scientific">Symbiochloris irregularis</name>
    <dbReference type="NCBI Taxonomy" id="706552"/>
    <lineage>
        <taxon>Eukaryota</taxon>
        <taxon>Viridiplantae</taxon>
        <taxon>Chlorophyta</taxon>
        <taxon>core chlorophytes</taxon>
        <taxon>Trebouxiophyceae</taxon>
        <taxon>Trebouxiales</taxon>
        <taxon>Trebouxiaceae</taxon>
        <taxon>Symbiochloris</taxon>
    </lineage>
</organism>